<dbReference type="Proteomes" id="UP001649381">
    <property type="component" value="Unassembled WGS sequence"/>
</dbReference>
<dbReference type="EMBL" id="JAKIJS010000001">
    <property type="protein sequence ID" value="MCF6136221.1"/>
    <property type="molecule type" value="Genomic_DNA"/>
</dbReference>
<dbReference type="PANTHER" id="PTHR46018:SF4">
    <property type="entry name" value="METALLO-HYDROLASE YHFI-RELATED"/>
    <property type="match status" value="1"/>
</dbReference>
<evidence type="ECO:0000313" key="4">
    <source>
        <dbReference type="Proteomes" id="UP001649381"/>
    </source>
</evidence>
<dbReference type="SMART" id="SM00849">
    <property type="entry name" value="Lactamase_B"/>
    <property type="match status" value="1"/>
</dbReference>
<dbReference type="SUPFAM" id="SSF56281">
    <property type="entry name" value="Metallo-hydrolase/oxidoreductase"/>
    <property type="match status" value="1"/>
</dbReference>
<evidence type="ECO:0000256" key="1">
    <source>
        <dbReference type="ARBA" id="ARBA00022833"/>
    </source>
</evidence>
<gene>
    <name evidence="3" type="ORF">L2716_00675</name>
</gene>
<dbReference type="Gene3D" id="3.60.15.10">
    <property type="entry name" value="Ribonuclease Z/Hydroxyacylglutathione hydrolase-like"/>
    <property type="match status" value="1"/>
</dbReference>
<dbReference type="PANTHER" id="PTHR46018">
    <property type="entry name" value="ZINC PHOSPHODIESTERASE ELAC PROTEIN 1"/>
    <property type="match status" value="1"/>
</dbReference>
<evidence type="ECO:0000259" key="2">
    <source>
        <dbReference type="SMART" id="SM00849"/>
    </source>
</evidence>
<protein>
    <submittedName>
        <fullName evidence="3">MBL fold metallo-hydrolase</fullName>
    </submittedName>
</protein>
<dbReference type="CDD" id="cd07716">
    <property type="entry name" value="RNaseZ_short-form-like_MBL-fold"/>
    <property type="match status" value="1"/>
</dbReference>
<organism evidence="3 4">
    <name type="scientific">Pseudalkalibacillus berkeleyi</name>
    <dbReference type="NCBI Taxonomy" id="1069813"/>
    <lineage>
        <taxon>Bacteria</taxon>
        <taxon>Bacillati</taxon>
        <taxon>Bacillota</taxon>
        <taxon>Bacilli</taxon>
        <taxon>Bacillales</taxon>
        <taxon>Fictibacillaceae</taxon>
        <taxon>Pseudalkalibacillus</taxon>
    </lineage>
</organism>
<comment type="caution">
    <text evidence="3">The sequence shown here is derived from an EMBL/GenBank/DDBJ whole genome shotgun (WGS) entry which is preliminary data.</text>
</comment>
<accession>A0ABS9GX40</accession>
<sequence>MKVTVVGCWGGFPKKLEATSGYLIQEDGFNLLVDCGSGVLSQLQSYIEVEDLDAVILSHYHHDHIADIGPLQFARLVKSHTGSTMPELPIYAHRFNETEFKKLSYKGFTIGEEYNPAVPITVGPFKISFLQTRHPVPCYAMRIEGKDQTVVYSADTSFQEEFIDFFHGADLLLMESNLYKGMDGASIGHTTSEEAGILAKESSVGHLVLTHLPHFGDLQQLVDEAKEQFDGPVTLATSGFVWSGE</sequence>
<feature type="domain" description="Metallo-beta-lactamase" evidence="2">
    <location>
        <begin position="18"/>
        <end position="206"/>
    </location>
</feature>
<dbReference type="RefSeq" id="WP_236330529.1">
    <property type="nucleotide sequence ID" value="NZ_JAKIJS010000001.1"/>
</dbReference>
<dbReference type="InterPro" id="IPR036866">
    <property type="entry name" value="RibonucZ/Hydroxyglut_hydro"/>
</dbReference>
<reference evidence="3 4" key="1">
    <citation type="submission" date="2022-01" db="EMBL/GenBank/DDBJ databases">
        <title>Alkalihalobacillus sp. EGI L200015, a novel bacterium isolated from a salt lake sediment.</title>
        <authorList>
            <person name="Gao L."/>
            <person name="Fang B.-Z."/>
            <person name="Li W.-J."/>
        </authorList>
    </citation>
    <scope>NUCLEOTIDE SEQUENCE [LARGE SCALE GENOMIC DNA]</scope>
    <source>
        <strain evidence="3 4">KCTC 12718</strain>
    </source>
</reference>
<dbReference type="InterPro" id="IPR001279">
    <property type="entry name" value="Metallo-B-lactamas"/>
</dbReference>
<proteinExistence type="predicted"/>
<name>A0ABS9GX40_9BACL</name>
<dbReference type="Pfam" id="PF12706">
    <property type="entry name" value="Lactamase_B_2"/>
    <property type="match status" value="1"/>
</dbReference>
<keyword evidence="4" id="KW-1185">Reference proteome</keyword>
<keyword evidence="1" id="KW-0862">Zinc</keyword>
<evidence type="ECO:0000313" key="3">
    <source>
        <dbReference type="EMBL" id="MCF6136221.1"/>
    </source>
</evidence>